<comment type="caution">
    <text evidence="2">The sequence shown here is derived from an EMBL/GenBank/DDBJ whole genome shotgun (WGS) entry which is preliminary data.</text>
</comment>
<dbReference type="SUPFAM" id="SSF52317">
    <property type="entry name" value="Class I glutamine amidotransferase-like"/>
    <property type="match status" value="1"/>
</dbReference>
<reference evidence="2 3" key="1">
    <citation type="submission" date="2015-06" db="EMBL/GenBank/DDBJ databases">
        <title>Survival trade-offs in plant roots during colonization by closely related pathogenic and mutualistic fungi.</title>
        <authorList>
            <person name="Hacquard S."/>
            <person name="Kracher B."/>
            <person name="Hiruma K."/>
            <person name="Weinman A."/>
            <person name="Muench P."/>
            <person name="Garrido Oter R."/>
            <person name="Ver Loren van Themaat E."/>
            <person name="Dallerey J.-F."/>
            <person name="Damm U."/>
            <person name="Henrissat B."/>
            <person name="Lespinet O."/>
            <person name="Thon M."/>
            <person name="Kemen E."/>
            <person name="McHardy A.C."/>
            <person name="Schulze-Lefert P."/>
            <person name="O'Connell R.J."/>
        </authorList>
    </citation>
    <scope>NUCLEOTIDE SEQUENCE [LARGE SCALE GENOMIC DNA]</scope>
    <source>
        <strain evidence="2 3">0861</strain>
    </source>
</reference>
<dbReference type="PANTHER" id="PTHR43130:SF7">
    <property type="entry name" value="DJ-1_PFPI DOMAIN-CONTAINING PROTEIN"/>
    <property type="match status" value="1"/>
</dbReference>
<dbReference type="Pfam" id="PF01965">
    <property type="entry name" value="DJ-1_PfpI"/>
    <property type="match status" value="1"/>
</dbReference>
<feature type="domain" description="DJ-1/PfpI" evidence="1">
    <location>
        <begin position="72"/>
        <end position="198"/>
    </location>
</feature>
<accession>A0A161VQF0</accession>
<dbReference type="InterPro" id="IPR029062">
    <property type="entry name" value="Class_I_gatase-like"/>
</dbReference>
<dbReference type="Gene3D" id="3.40.50.880">
    <property type="match status" value="1"/>
</dbReference>
<dbReference type="OrthoDB" id="543156at2759"/>
<evidence type="ECO:0000313" key="3">
    <source>
        <dbReference type="Proteomes" id="UP000076552"/>
    </source>
</evidence>
<sequence>MTNNKTVKIGVFIPSECQLLDMACIDVFAMMSKEYLGGLPMLPKHISALAPSVSFFYITAPAAASVKATEPRPQTLVQLTAGVKMQATHDIRHPDVQPGKLDIVLVPGPDPEADWDEDVLGFLKDHAEQRETTDVLSVCTGVFLCGAAGLLEGRMVCGPRGLQDVLRKRFPGAEFVGEKYRWFQDGNFWSCGGITNGNDLVAAYARSSKKHFPAAIAEIGCQMADVGERAQLYEQGQTRFFLGFAWQIIKAWFGKPGKGLQRKDV</sequence>
<gene>
    <name evidence="2" type="ORF">CT0861_03622</name>
</gene>
<evidence type="ECO:0000313" key="2">
    <source>
        <dbReference type="EMBL" id="KZL73365.1"/>
    </source>
</evidence>
<protein>
    <submittedName>
        <fullName evidence="2">ThiJ/PfpI family protein</fullName>
    </submittedName>
</protein>
<dbReference type="InterPro" id="IPR052158">
    <property type="entry name" value="INH-QAR"/>
</dbReference>
<proteinExistence type="predicted"/>
<dbReference type="AlphaFoldDB" id="A0A161VQF0"/>
<evidence type="ECO:0000259" key="1">
    <source>
        <dbReference type="Pfam" id="PF01965"/>
    </source>
</evidence>
<name>A0A161VQF0_9PEZI</name>
<dbReference type="EMBL" id="LFIV01000045">
    <property type="protein sequence ID" value="KZL73365.1"/>
    <property type="molecule type" value="Genomic_DNA"/>
</dbReference>
<dbReference type="InterPro" id="IPR002818">
    <property type="entry name" value="DJ-1/PfpI"/>
</dbReference>
<dbReference type="Proteomes" id="UP000076552">
    <property type="component" value="Unassembled WGS sequence"/>
</dbReference>
<keyword evidence="3" id="KW-1185">Reference proteome</keyword>
<dbReference type="PANTHER" id="PTHR43130">
    <property type="entry name" value="ARAC-FAMILY TRANSCRIPTIONAL REGULATOR"/>
    <property type="match status" value="1"/>
</dbReference>
<organism evidence="2 3">
    <name type="scientific">Colletotrichum tofieldiae</name>
    <dbReference type="NCBI Taxonomy" id="708197"/>
    <lineage>
        <taxon>Eukaryota</taxon>
        <taxon>Fungi</taxon>
        <taxon>Dikarya</taxon>
        <taxon>Ascomycota</taxon>
        <taxon>Pezizomycotina</taxon>
        <taxon>Sordariomycetes</taxon>
        <taxon>Hypocreomycetidae</taxon>
        <taxon>Glomerellales</taxon>
        <taxon>Glomerellaceae</taxon>
        <taxon>Colletotrichum</taxon>
        <taxon>Colletotrichum spaethianum species complex</taxon>
    </lineage>
</organism>